<evidence type="ECO:0000256" key="4">
    <source>
        <dbReference type="ARBA" id="ARBA00022989"/>
    </source>
</evidence>
<dbReference type="PANTHER" id="PTHR16172:SF2">
    <property type="entry name" value="MAJOR FACILITATOR SUPERFAMILY DOMAIN-CONTAINING PROTEIN 6"/>
    <property type="match status" value="1"/>
</dbReference>
<dbReference type="InParanoid" id="K1PTC0"/>
<evidence type="ECO:0000256" key="2">
    <source>
        <dbReference type="ARBA" id="ARBA00005241"/>
    </source>
</evidence>
<dbReference type="HOGENOM" id="CLU_785838_0_0_1"/>
<keyword evidence="5" id="KW-0472">Membrane</keyword>
<dbReference type="Pfam" id="PF12832">
    <property type="entry name" value="MFS_1_like"/>
    <property type="match status" value="2"/>
</dbReference>
<accession>K1PTC0</accession>
<dbReference type="PANTHER" id="PTHR16172">
    <property type="entry name" value="MAJOR FACILITATOR SUPERFAMILY DOMAIN-CONTAINING PROTEIN 6-LIKE"/>
    <property type="match status" value="1"/>
</dbReference>
<dbReference type="InterPro" id="IPR036259">
    <property type="entry name" value="MFS_trans_sf"/>
</dbReference>
<proteinExistence type="inferred from homology"/>
<evidence type="ECO:0000313" key="7">
    <source>
        <dbReference type="EMBL" id="EKC22094.1"/>
    </source>
</evidence>
<name>K1PTC0_MAGGI</name>
<evidence type="ECO:0000256" key="5">
    <source>
        <dbReference type="ARBA" id="ARBA00023136"/>
    </source>
</evidence>
<keyword evidence="4" id="KW-1133">Transmembrane helix</keyword>
<dbReference type="EMBL" id="JH818010">
    <property type="protein sequence ID" value="EKC22094.1"/>
    <property type="molecule type" value="Genomic_DNA"/>
</dbReference>
<comment type="subcellular location">
    <subcellularLocation>
        <location evidence="1">Membrane</location>
        <topology evidence="1">Multi-pass membrane protein</topology>
    </subcellularLocation>
</comment>
<dbReference type="GO" id="GO:0005886">
    <property type="term" value="C:plasma membrane"/>
    <property type="evidence" value="ECO:0007669"/>
    <property type="project" value="TreeGrafter"/>
</dbReference>
<feature type="domain" description="Major facilitator superfamily associated" evidence="6">
    <location>
        <begin position="185"/>
        <end position="313"/>
    </location>
</feature>
<dbReference type="SUPFAM" id="SSF103473">
    <property type="entry name" value="MFS general substrate transporter"/>
    <property type="match status" value="2"/>
</dbReference>
<organism evidence="7">
    <name type="scientific">Magallana gigas</name>
    <name type="common">Pacific oyster</name>
    <name type="synonym">Crassostrea gigas</name>
    <dbReference type="NCBI Taxonomy" id="29159"/>
    <lineage>
        <taxon>Eukaryota</taxon>
        <taxon>Metazoa</taxon>
        <taxon>Spiralia</taxon>
        <taxon>Lophotrochozoa</taxon>
        <taxon>Mollusca</taxon>
        <taxon>Bivalvia</taxon>
        <taxon>Autobranchia</taxon>
        <taxon>Pteriomorphia</taxon>
        <taxon>Ostreida</taxon>
        <taxon>Ostreoidea</taxon>
        <taxon>Ostreidae</taxon>
        <taxon>Magallana</taxon>
    </lineage>
</organism>
<dbReference type="InterPro" id="IPR051717">
    <property type="entry name" value="MFS_MFSD6"/>
</dbReference>
<evidence type="ECO:0000256" key="3">
    <source>
        <dbReference type="ARBA" id="ARBA00022692"/>
    </source>
</evidence>
<protein>
    <submittedName>
        <fullName evidence="7">Major facilitator superfamily domain-containing protein 6</fullName>
    </submittedName>
</protein>
<dbReference type="AlphaFoldDB" id="K1PTC0"/>
<gene>
    <name evidence="7" type="ORF">CGI_10002787</name>
</gene>
<comment type="similarity">
    <text evidence="2">Belongs to the major facilitator superfamily. MFSD6 family.</text>
</comment>
<keyword evidence="3" id="KW-0812">Transmembrane</keyword>
<evidence type="ECO:0000259" key="6">
    <source>
        <dbReference type="Pfam" id="PF12832"/>
    </source>
</evidence>
<dbReference type="InterPro" id="IPR024989">
    <property type="entry name" value="MFS_assoc_dom"/>
</dbReference>
<dbReference type="Gene3D" id="1.20.1250.20">
    <property type="entry name" value="MFS general substrate transporter like domains"/>
    <property type="match status" value="2"/>
</dbReference>
<feature type="domain" description="Major facilitator superfamily associated" evidence="6">
    <location>
        <begin position="29"/>
        <end position="125"/>
    </location>
</feature>
<reference evidence="7" key="1">
    <citation type="journal article" date="2012" name="Nature">
        <title>The oyster genome reveals stress adaptation and complexity of shell formation.</title>
        <authorList>
            <person name="Zhang G."/>
            <person name="Fang X."/>
            <person name="Guo X."/>
            <person name="Li L."/>
            <person name="Luo R."/>
            <person name="Xu F."/>
            <person name="Yang P."/>
            <person name="Zhang L."/>
            <person name="Wang X."/>
            <person name="Qi H."/>
            <person name="Xiong Z."/>
            <person name="Que H."/>
            <person name="Xie Y."/>
            <person name="Holland P.W."/>
            <person name="Paps J."/>
            <person name="Zhu Y."/>
            <person name="Wu F."/>
            <person name="Chen Y."/>
            <person name="Wang J."/>
            <person name="Peng C."/>
            <person name="Meng J."/>
            <person name="Yang L."/>
            <person name="Liu J."/>
            <person name="Wen B."/>
            <person name="Zhang N."/>
            <person name="Huang Z."/>
            <person name="Zhu Q."/>
            <person name="Feng Y."/>
            <person name="Mount A."/>
            <person name="Hedgecock D."/>
            <person name="Xu Z."/>
            <person name="Liu Y."/>
            <person name="Domazet-Loso T."/>
            <person name="Du Y."/>
            <person name="Sun X."/>
            <person name="Zhang S."/>
            <person name="Liu B."/>
            <person name="Cheng P."/>
            <person name="Jiang X."/>
            <person name="Li J."/>
            <person name="Fan D."/>
            <person name="Wang W."/>
            <person name="Fu W."/>
            <person name="Wang T."/>
            <person name="Wang B."/>
            <person name="Zhang J."/>
            <person name="Peng Z."/>
            <person name="Li Y."/>
            <person name="Li N."/>
            <person name="Wang J."/>
            <person name="Chen M."/>
            <person name="He Y."/>
            <person name="Tan F."/>
            <person name="Song X."/>
            <person name="Zheng Q."/>
            <person name="Huang R."/>
            <person name="Yang H."/>
            <person name="Du X."/>
            <person name="Chen L."/>
            <person name="Yang M."/>
            <person name="Gaffney P.M."/>
            <person name="Wang S."/>
            <person name="Luo L."/>
            <person name="She Z."/>
            <person name="Ming Y."/>
            <person name="Huang W."/>
            <person name="Zhang S."/>
            <person name="Huang B."/>
            <person name="Zhang Y."/>
            <person name="Qu T."/>
            <person name="Ni P."/>
            <person name="Miao G."/>
            <person name="Wang J."/>
            <person name="Wang Q."/>
            <person name="Steinberg C.E."/>
            <person name="Wang H."/>
            <person name="Li N."/>
            <person name="Qian L."/>
            <person name="Zhang G."/>
            <person name="Li Y."/>
            <person name="Yang H."/>
            <person name="Liu X."/>
            <person name="Wang J."/>
            <person name="Yin Y."/>
            <person name="Wang J."/>
        </authorList>
    </citation>
    <scope>NUCLEOTIDE SEQUENCE [LARGE SCALE GENOMIC DNA]</scope>
    <source>
        <strain evidence="7">05x7-T-G4-1.051#20</strain>
    </source>
</reference>
<sequence>MNPSTALHMNVQSSILAGGVVALERYTVIICGVSIQMSDYRICFYFFAGSMVFTMVAALMYKFPKQEEDKTNGKPIPAVMGTFKLFCSPHYASWLFVAFFMGVSNGVIWGFLYWHLENLGLPGNASTYSTTKICTLSFLHSVFTPNCTFSGLYDNCGNKRKDFSDLCRRVPRRYDCVHPLNSFFTGASQFLVGLGSVISCTSEAVMFFGIFYIFRHFSHATLMAVGLVGYIFRFCVFASVTNPWLVLPVEIFQGFTSAGVWSALTAYMCAVVPPDNLATMQGILHGVYWGLGSGCGSLIGGFLVQKFGAPMTFWIFACASAFTKGHVDADGYEEIISFNRKKSGDEIPVDKLH</sequence>
<evidence type="ECO:0000256" key="1">
    <source>
        <dbReference type="ARBA" id="ARBA00004141"/>
    </source>
</evidence>